<sequence>MLLKTPFEIVNGPNNSYLVSHFSIHRVSKIEEDLRGENFALLSRTYEKIIDAKTDVNIVIVDPPERIRGFLEGFVSVYSPHFEWPEAREGRIIVDVLIFAEGVPKKLDTRDSKRPAIVYNFDALYRYRSCINWKHSGRPCPICVLKIFQIGDSESVNLIRSALSLSKRKESGLTTGVDRLSDLNIIKTVCDAITLANAIKEKDPAVLDSLRYAERLDVTNNMQKQELLPTDPQCDHRGFYG</sequence>
<protein>
    <submittedName>
        <fullName evidence="1">Uncharacterized protein</fullName>
    </submittedName>
</protein>
<evidence type="ECO:0000313" key="1">
    <source>
        <dbReference type="EMBL" id="MDT3766873.1"/>
    </source>
</evidence>
<proteinExistence type="predicted"/>
<keyword evidence="2" id="KW-1185">Reference proteome</keyword>
<dbReference type="RefSeq" id="WP_313272089.1">
    <property type="nucleotide sequence ID" value="NZ_JASXSX010000001.1"/>
</dbReference>
<dbReference type="EMBL" id="JASXSX010000001">
    <property type="protein sequence ID" value="MDT3766873.1"/>
    <property type="molecule type" value="Genomic_DNA"/>
</dbReference>
<reference evidence="1 2" key="1">
    <citation type="submission" date="2023-06" db="EMBL/GenBank/DDBJ databases">
        <title>Draft genome sequence of Gleimia hominis type strain CCUG 57540T.</title>
        <authorList>
            <person name="Salva-Serra F."/>
            <person name="Cardew S."/>
            <person name="Jensie Markopoulos S."/>
            <person name="Ohlen M."/>
            <person name="Inganas E."/>
            <person name="Svensson-Stadler L."/>
            <person name="Moore E.R.B."/>
        </authorList>
    </citation>
    <scope>NUCLEOTIDE SEQUENCE [LARGE SCALE GENOMIC DNA]</scope>
    <source>
        <strain evidence="1 2">CCUG 57540</strain>
    </source>
</reference>
<name>A0ABU3I929_9ACTO</name>
<gene>
    <name evidence="1" type="ORF">QS713_02185</name>
</gene>
<dbReference type="Proteomes" id="UP001247542">
    <property type="component" value="Unassembled WGS sequence"/>
</dbReference>
<accession>A0ABU3I929</accession>
<comment type="caution">
    <text evidence="1">The sequence shown here is derived from an EMBL/GenBank/DDBJ whole genome shotgun (WGS) entry which is preliminary data.</text>
</comment>
<organism evidence="1 2">
    <name type="scientific">Gleimia hominis</name>
    <dbReference type="NCBI Taxonomy" id="595468"/>
    <lineage>
        <taxon>Bacteria</taxon>
        <taxon>Bacillati</taxon>
        <taxon>Actinomycetota</taxon>
        <taxon>Actinomycetes</taxon>
        <taxon>Actinomycetales</taxon>
        <taxon>Actinomycetaceae</taxon>
        <taxon>Gleimia</taxon>
    </lineage>
</organism>
<evidence type="ECO:0000313" key="2">
    <source>
        <dbReference type="Proteomes" id="UP001247542"/>
    </source>
</evidence>